<dbReference type="AlphaFoldDB" id="A0A914EQW4"/>
<dbReference type="GO" id="GO:0016671">
    <property type="term" value="F:oxidoreductase activity, acting on a sulfur group of donors, disulfide as acceptor"/>
    <property type="evidence" value="ECO:0007669"/>
    <property type="project" value="InterPro"/>
</dbReference>
<evidence type="ECO:0000256" key="3">
    <source>
        <dbReference type="ARBA" id="ARBA00022525"/>
    </source>
</evidence>
<dbReference type="Pfam" id="PF03227">
    <property type="entry name" value="GILT"/>
    <property type="match status" value="1"/>
</dbReference>
<organism evidence="9 10">
    <name type="scientific">Acrobeloides nanus</name>
    <dbReference type="NCBI Taxonomy" id="290746"/>
    <lineage>
        <taxon>Eukaryota</taxon>
        <taxon>Metazoa</taxon>
        <taxon>Ecdysozoa</taxon>
        <taxon>Nematoda</taxon>
        <taxon>Chromadorea</taxon>
        <taxon>Rhabditida</taxon>
        <taxon>Tylenchina</taxon>
        <taxon>Cephalobomorpha</taxon>
        <taxon>Cephaloboidea</taxon>
        <taxon>Cephalobidae</taxon>
        <taxon>Acrobeloides</taxon>
    </lineage>
</organism>
<reference evidence="10" key="1">
    <citation type="submission" date="2022-11" db="UniProtKB">
        <authorList>
            <consortium name="WormBaseParasite"/>
        </authorList>
    </citation>
    <scope>IDENTIFICATION</scope>
</reference>
<comment type="subcellular location">
    <subcellularLocation>
        <location evidence="1">Secreted</location>
    </subcellularLocation>
</comment>
<dbReference type="InterPro" id="IPR003119">
    <property type="entry name" value="SAP_A"/>
</dbReference>
<evidence type="ECO:0000256" key="1">
    <source>
        <dbReference type="ARBA" id="ARBA00004613"/>
    </source>
</evidence>
<sequence>MARSLIIFVILTSELVILSTSACNVPPDLWCDSYEIAQRCNVVNQCETFKRDRNPITVTLMYEALCPFCQRFITNHLGNLYNQFRGDVEIELIPWGNSRLLRNGQISCNHGQKECDANRLMSCAIDIVKVKQALPFVICLERALATQNVDQAMHHCSGFIRNQYRAIQHCYTSERGQQLQRQAAHKTMNVRAHPIMEVPYILINNYSPSIQANNLSITSLTQLIQKWINLKRPSKKF</sequence>
<keyword evidence="3" id="KW-0964">Secreted</keyword>
<protein>
    <submittedName>
        <fullName evidence="10">Saposin A-type domain-containing protein</fullName>
    </submittedName>
</protein>
<feature type="chain" id="PRO_5037180560" evidence="7">
    <location>
        <begin position="23"/>
        <end position="237"/>
    </location>
</feature>
<dbReference type="PANTHER" id="PTHR13234:SF11">
    <property type="entry name" value="PRION-LIKE-(Q_N-RICH)-DOMAIN-BEARING PROTEIN"/>
    <property type="match status" value="1"/>
</dbReference>
<dbReference type="Pfam" id="PF02199">
    <property type="entry name" value="SapA"/>
    <property type="match status" value="1"/>
</dbReference>
<keyword evidence="5" id="KW-1015">Disulfide bond</keyword>
<accession>A0A914EQW4</accession>
<dbReference type="GO" id="GO:0005576">
    <property type="term" value="C:extracellular region"/>
    <property type="evidence" value="ECO:0007669"/>
    <property type="project" value="UniProtKB-SubCell"/>
</dbReference>
<keyword evidence="9" id="KW-1185">Reference proteome</keyword>
<evidence type="ECO:0000313" key="9">
    <source>
        <dbReference type="Proteomes" id="UP000887540"/>
    </source>
</evidence>
<feature type="domain" description="Saposin A-type" evidence="8">
    <location>
        <begin position="16"/>
        <end position="56"/>
    </location>
</feature>
<dbReference type="Gene3D" id="3.40.30.10">
    <property type="entry name" value="Glutaredoxin"/>
    <property type="match status" value="1"/>
</dbReference>
<comment type="similarity">
    <text evidence="2">Belongs to the GILT family.</text>
</comment>
<evidence type="ECO:0000256" key="6">
    <source>
        <dbReference type="ARBA" id="ARBA00023180"/>
    </source>
</evidence>
<keyword evidence="4 7" id="KW-0732">Signal</keyword>
<dbReference type="InterPro" id="IPR004911">
    <property type="entry name" value="Interferon-induced_GILT"/>
</dbReference>
<evidence type="ECO:0000256" key="2">
    <source>
        <dbReference type="ARBA" id="ARBA00005679"/>
    </source>
</evidence>
<dbReference type="PROSITE" id="PS51110">
    <property type="entry name" value="SAP_A"/>
    <property type="match status" value="1"/>
</dbReference>
<proteinExistence type="inferred from homology"/>
<name>A0A914EQW4_9BILA</name>
<dbReference type="PANTHER" id="PTHR13234">
    <property type="entry name" value="GAMMA-INTERFERON INDUCIBLE LYSOSOMAL THIOL REDUCTASE GILT"/>
    <property type="match status" value="1"/>
</dbReference>
<keyword evidence="6" id="KW-0325">Glycoprotein</keyword>
<evidence type="ECO:0000313" key="10">
    <source>
        <dbReference type="WBParaSite" id="ACRNAN_scaffold986.g20622.t1"/>
    </source>
</evidence>
<evidence type="ECO:0000259" key="8">
    <source>
        <dbReference type="PROSITE" id="PS51110"/>
    </source>
</evidence>
<dbReference type="WBParaSite" id="ACRNAN_scaffold986.g20622.t1">
    <property type="protein sequence ID" value="ACRNAN_scaffold986.g20622.t1"/>
    <property type="gene ID" value="ACRNAN_scaffold986.g20622"/>
</dbReference>
<evidence type="ECO:0000256" key="7">
    <source>
        <dbReference type="SAM" id="SignalP"/>
    </source>
</evidence>
<dbReference type="Proteomes" id="UP000887540">
    <property type="component" value="Unplaced"/>
</dbReference>
<evidence type="ECO:0000256" key="5">
    <source>
        <dbReference type="ARBA" id="ARBA00023157"/>
    </source>
</evidence>
<feature type="signal peptide" evidence="7">
    <location>
        <begin position="1"/>
        <end position="22"/>
    </location>
</feature>
<evidence type="ECO:0000256" key="4">
    <source>
        <dbReference type="ARBA" id="ARBA00022729"/>
    </source>
</evidence>